<dbReference type="AlphaFoldDB" id="A0AB34R3F3"/>
<organism evidence="3 4">
    <name type="scientific">Sanguibacteroides justesenii</name>
    <dbReference type="NCBI Taxonomy" id="1547597"/>
    <lineage>
        <taxon>Bacteria</taxon>
        <taxon>Pseudomonadati</taxon>
        <taxon>Bacteroidota</taxon>
        <taxon>Bacteroidia</taxon>
        <taxon>Bacteroidales</taxon>
        <taxon>Porphyromonadaceae</taxon>
        <taxon>Sanguibacteroides</taxon>
    </lineage>
</organism>
<dbReference type="PANTHER" id="PTHR32305:SF15">
    <property type="entry name" value="PROTEIN RHSA-RELATED"/>
    <property type="match status" value="1"/>
</dbReference>
<dbReference type="InterPro" id="IPR050708">
    <property type="entry name" value="T6SS_VgrG/RHS"/>
</dbReference>
<dbReference type="InterPro" id="IPR056823">
    <property type="entry name" value="TEN-like_YD-shell"/>
</dbReference>
<evidence type="ECO:0000313" key="4">
    <source>
        <dbReference type="Proteomes" id="UP000031937"/>
    </source>
</evidence>
<dbReference type="Proteomes" id="UP000031937">
    <property type="component" value="Unassembled WGS sequence"/>
</dbReference>
<dbReference type="Gene3D" id="2.180.10.10">
    <property type="entry name" value="RHS repeat-associated core"/>
    <property type="match status" value="1"/>
</dbReference>
<name>A0AB34R3F3_9PORP</name>
<evidence type="ECO:0000259" key="2">
    <source>
        <dbReference type="Pfam" id="PF25023"/>
    </source>
</evidence>
<dbReference type="PANTHER" id="PTHR32305">
    <property type="match status" value="1"/>
</dbReference>
<evidence type="ECO:0000313" key="3">
    <source>
        <dbReference type="EMBL" id="KIO44251.1"/>
    </source>
</evidence>
<reference evidence="3 4" key="1">
    <citation type="submission" date="2014-07" db="EMBL/GenBank/DDBJ databases">
        <title>Porphyromonadaceae bacterium OUH 334697 = ATCC BAA-2682 = DSM 28341 draft genome.</title>
        <authorList>
            <person name="Sydenham T.V."/>
            <person name="Hasman H."/>
            <person name="Justesen U.S."/>
        </authorList>
    </citation>
    <scope>NUCLEOTIDE SEQUENCE [LARGE SCALE GENOMIC DNA]</scope>
    <source>
        <strain evidence="3 4">OUH 334697</strain>
    </source>
</reference>
<feature type="domain" description="Teneurin-like YD-shell" evidence="2">
    <location>
        <begin position="5"/>
        <end position="185"/>
    </location>
</feature>
<evidence type="ECO:0000256" key="1">
    <source>
        <dbReference type="ARBA" id="ARBA00022737"/>
    </source>
</evidence>
<dbReference type="NCBIfam" id="TIGR03696">
    <property type="entry name" value="Rhs_assc_core"/>
    <property type="match status" value="1"/>
</dbReference>
<gene>
    <name evidence="3" type="ORF">IE90_09040</name>
</gene>
<comment type="caution">
    <text evidence="3">The sequence shown here is derived from an EMBL/GenBank/DDBJ whole genome shotgun (WGS) entry which is preliminary data.</text>
</comment>
<dbReference type="Pfam" id="PF14412">
    <property type="entry name" value="AHH"/>
    <property type="match status" value="1"/>
</dbReference>
<dbReference type="Pfam" id="PF25023">
    <property type="entry name" value="TEN_YD-shell"/>
    <property type="match status" value="1"/>
</dbReference>
<dbReference type="InterPro" id="IPR022385">
    <property type="entry name" value="Rhs_assc_core"/>
</dbReference>
<proteinExistence type="predicted"/>
<keyword evidence="1" id="KW-0677">Repeat</keyword>
<dbReference type="InterPro" id="IPR032871">
    <property type="entry name" value="AHH_dom_containing"/>
</dbReference>
<accession>A0AB34R3F3</accession>
<dbReference type="EMBL" id="JPIT01000029">
    <property type="protein sequence ID" value="KIO44251.1"/>
    <property type="molecule type" value="Genomic_DNA"/>
</dbReference>
<protein>
    <recommendedName>
        <fullName evidence="2">Teneurin-like YD-shell domain-containing protein</fullName>
    </recommendedName>
</protein>
<sequence>MFYLNFEYNVLNLLSAVKSGTTLKASYTYLADGTKLRVADASGNGFYYSGSLTHVKNSAGIQLEGATTASGRVLVGTGSRTGNDIRYFLTDHLGSVRSVVDQTGTVKERNDYYPFGTRYSQSGGNVDPANRLKYNGKEDQTTGNLGFLDYGARMYDAELGRWFCVDPMSESYYSLSSYNYCANNPILFIDPNGMWLGDPPAFIKGWNGRINEFNNDFFEWLNSRSGKPSLLLNDLSDFSAGILNFLTDISGISNFVTGQNKTAEALGSAIQTISKIPSMSGEELGSFTASSVLFLGEFAVNRKLPLGKSNSIRKASKLPTQIHHFATNKNKMFTPQMKKIAEQFGLDLNGDWNKAVLPHLGRHPNDYHKFVLQNMEKARLEANGNQVKFLQLFDQYVKAPLLQNPDLLRKGGW</sequence>